<dbReference type="CDD" id="cd08267">
    <property type="entry name" value="MDR1"/>
    <property type="match status" value="1"/>
</dbReference>
<dbReference type="Pfam" id="PF08240">
    <property type="entry name" value="ADH_N"/>
    <property type="match status" value="1"/>
</dbReference>
<dbReference type="RefSeq" id="WP_069115374.1">
    <property type="nucleotide sequence ID" value="NZ_FNUC01000004.1"/>
</dbReference>
<dbReference type="OrthoDB" id="3175656at2"/>
<dbReference type="InterPro" id="IPR011032">
    <property type="entry name" value="GroES-like_sf"/>
</dbReference>
<dbReference type="InterPro" id="IPR013154">
    <property type="entry name" value="ADH-like_N"/>
</dbReference>
<organism evidence="2 3">
    <name type="scientific">Jiangella alba</name>
    <dbReference type="NCBI Taxonomy" id="561176"/>
    <lineage>
        <taxon>Bacteria</taxon>
        <taxon>Bacillati</taxon>
        <taxon>Actinomycetota</taxon>
        <taxon>Actinomycetes</taxon>
        <taxon>Jiangellales</taxon>
        <taxon>Jiangellaceae</taxon>
        <taxon>Jiangella</taxon>
    </lineage>
</organism>
<dbReference type="Pfam" id="PF13602">
    <property type="entry name" value="ADH_zinc_N_2"/>
    <property type="match status" value="1"/>
</dbReference>
<gene>
    <name evidence="2" type="ORF">SAMN04488561_5851</name>
</gene>
<evidence type="ECO:0000259" key="1">
    <source>
        <dbReference type="SMART" id="SM00829"/>
    </source>
</evidence>
<reference evidence="3" key="1">
    <citation type="submission" date="2016-10" db="EMBL/GenBank/DDBJ databases">
        <authorList>
            <person name="Varghese N."/>
            <person name="Submissions S."/>
        </authorList>
    </citation>
    <scope>NUCLEOTIDE SEQUENCE [LARGE SCALE GENOMIC DNA]</scope>
    <source>
        <strain evidence="3">DSM 45237</strain>
    </source>
</reference>
<dbReference type="Proteomes" id="UP000181980">
    <property type="component" value="Unassembled WGS sequence"/>
</dbReference>
<dbReference type="Gene3D" id="3.40.50.720">
    <property type="entry name" value="NAD(P)-binding Rossmann-like Domain"/>
    <property type="match status" value="1"/>
</dbReference>
<protein>
    <submittedName>
        <fullName evidence="2">NADPH:quinone reductase</fullName>
    </submittedName>
</protein>
<evidence type="ECO:0000313" key="3">
    <source>
        <dbReference type="Proteomes" id="UP000181980"/>
    </source>
</evidence>
<dbReference type="SUPFAM" id="SSF51735">
    <property type="entry name" value="NAD(P)-binding Rossmann-fold domains"/>
    <property type="match status" value="1"/>
</dbReference>
<keyword evidence="3" id="KW-1185">Reference proteome</keyword>
<dbReference type="InterPro" id="IPR036291">
    <property type="entry name" value="NAD(P)-bd_dom_sf"/>
</dbReference>
<dbReference type="PANTHER" id="PTHR44013">
    <property type="entry name" value="ZINC-TYPE ALCOHOL DEHYDROGENASE-LIKE PROTEIN C16A3.02C"/>
    <property type="match status" value="1"/>
</dbReference>
<dbReference type="GO" id="GO:0016491">
    <property type="term" value="F:oxidoreductase activity"/>
    <property type="evidence" value="ECO:0007669"/>
    <property type="project" value="InterPro"/>
</dbReference>
<dbReference type="Gene3D" id="3.90.180.10">
    <property type="entry name" value="Medium-chain alcohol dehydrogenases, catalytic domain"/>
    <property type="match status" value="1"/>
</dbReference>
<feature type="domain" description="Enoyl reductase (ER)" evidence="1">
    <location>
        <begin position="10"/>
        <end position="326"/>
    </location>
</feature>
<dbReference type="AlphaFoldDB" id="A0A1H5PU50"/>
<dbReference type="EMBL" id="FNUC01000004">
    <property type="protein sequence ID" value="SEF17402.1"/>
    <property type="molecule type" value="Genomic_DNA"/>
</dbReference>
<dbReference type="STRING" id="561176.SAMN04488561_5851"/>
<name>A0A1H5PU50_9ACTN</name>
<sequence>MKAYVMRSYGSPAALELVDVPTPVPGDDEVLVRVRATSAQPYDWHHVRGEPRLSRLLPGTLGLRQPGIEILGADVAGEVAAVGRDVTGFASGDGVFALVAGGGFGEYTCVKAADLAPLPGRLSYEQAAAVPLAALTALLAVRDDGEVRAGRRVLVNGASGGVGTFAVQLAVAMGAEVTGVCGGRSAALVRGLGATDVIDRTAGDVTRGGRTFDVVVDTAGGHSAWAFRRILARDGTLVVVGGPAGRWVQPAGHTFGALLLNPFVPQRMMMTDVVGSGNRRANLLALTQYLDDGRVVPVIDRSYPFAELPEALRYSEEGRARGKIVVVF</sequence>
<dbReference type="InterPro" id="IPR020843">
    <property type="entry name" value="ER"/>
</dbReference>
<dbReference type="InterPro" id="IPR052733">
    <property type="entry name" value="Chloroplast_QOR"/>
</dbReference>
<dbReference type="PANTHER" id="PTHR44013:SF1">
    <property type="entry name" value="ZINC-TYPE ALCOHOL DEHYDROGENASE-LIKE PROTEIN C16A3.02C"/>
    <property type="match status" value="1"/>
</dbReference>
<dbReference type="SUPFAM" id="SSF50129">
    <property type="entry name" value="GroES-like"/>
    <property type="match status" value="1"/>
</dbReference>
<accession>A0A1H5PU50</accession>
<proteinExistence type="predicted"/>
<evidence type="ECO:0000313" key="2">
    <source>
        <dbReference type="EMBL" id="SEF17402.1"/>
    </source>
</evidence>
<dbReference type="SMART" id="SM00829">
    <property type="entry name" value="PKS_ER"/>
    <property type="match status" value="1"/>
</dbReference>